<dbReference type="PANTHER" id="PTHR42663:SF6">
    <property type="entry name" value="HYDROLASE C777.06C-RELATED"/>
    <property type="match status" value="1"/>
</dbReference>
<organism evidence="2 3">
    <name type="scientific">Luteolibacter pohnpeiensis</name>
    <dbReference type="NCBI Taxonomy" id="454153"/>
    <lineage>
        <taxon>Bacteria</taxon>
        <taxon>Pseudomonadati</taxon>
        <taxon>Verrucomicrobiota</taxon>
        <taxon>Verrucomicrobiia</taxon>
        <taxon>Verrucomicrobiales</taxon>
        <taxon>Verrucomicrobiaceae</taxon>
        <taxon>Luteolibacter</taxon>
    </lineage>
</organism>
<evidence type="ECO:0000313" key="3">
    <source>
        <dbReference type="Proteomes" id="UP000603141"/>
    </source>
</evidence>
<dbReference type="InterPro" id="IPR036866">
    <property type="entry name" value="RibonucZ/Hydroxyglut_hydro"/>
</dbReference>
<feature type="domain" description="Metallo-beta-lactamase" evidence="1">
    <location>
        <begin position="38"/>
        <end position="210"/>
    </location>
</feature>
<dbReference type="RefSeq" id="WP_200271130.1">
    <property type="nucleotide sequence ID" value="NZ_JAENIJ010000019.1"/>
</dbReference>
<dbReference type="Pfam" id="PF12706">
    <property type="entry name" value="Lactamase_B_2"/>
    <property type="match status" value="1"/>
</dbReference>
<dbReference type="Gene3D" id="3.60.15.10">
    <property type="entry name" value="Ribonuclease Z/Hydroxyacylglutathione hydrolase-like"/>
    <property type="match status" value="1"/>
</dbReference>
<dbReference type="CDD" id="cd16279">
    <property type="entry name" value="metallo-hydrolase-like_MBL-fold"/>
    <property type="match status" value="1"/>
</dbReference>
<protein>
    <submittedName>
        <fullName evidence="2">MBL fold metallo-hydrolase</fullName>
    </submittedName>
</protein>
<dbReference type="Proteomes" id="UP000603141">
    <property type="component" value="Unassembled WGS sequence"/>
</dbReference>
<reference evidence="2" key="1">
    <citation type="submission" date="2021-01" db="EMBL/GenBank/DDBJ databases">
        <title>Modified the classification status of verrucomicrobia.</title>
        <authorList>
            <person name="Feng X."/>
        </authorList>
    </citation>
    <scope>NUCLEOTIDE SEQUENCE</scope>
    <source>
        <strain evidence="2">KCTC 22041</strain>
    </source>
</reference>
<evidence type="ECO:0000313" key="2">
    <source>
        <dbReference type="EMBL" id="MBK1883221.1"/>
    </source>
</evidence>
<evidence type="ECO:0000259" key="1">
    <source>
        <dbReference type="SMART" id="SM00849"/>
    </source>
</evidence>
<dbReference type="SMART" id="SM00849">
    <property type="entry name" value="Lactamase_B"/>
    <property type="match status" value="1"/>
</dbReference>
<keyword evidence="3" id="KW-1185">Reference proteome</keyword>
<dbReference type="EMBL" id="JAENIJ010000019">
    <property type="protein sequence ID" value="MBK1883221.1"/>
    <property type="molecule type" value="Genomic_DNA"/>
</dbReference>
<comment type="caution">
    <text evidence="2">The sequence shown here is derived from an EMBL/GenBank/DDBJ whole genome shotgun (WGS) entry which is preliminary data.</text>
</comment>
<dbReference type="SUPFAM" id="SSF56281">
    <property type="entry name" value="Metallo-hydrolase/oxidoreductase"/>
    <property type="match status" value="1"/>
</dbReference>
<gene>
    <name evidence="2" type="ORF">JIN85_12415</name>
</gene>
<dbReference type="AlphaFoldDB" id="A0A934VRH7"/>
<dbReference type="PANTHER" id="PTHR42663">
    <property type="entry name" value="HYDROLASE C777.06C-RELATED-RELATED"/>
    <property type="match status" value="1"/>
</dbReference>
<accession>A0A934VRH7</accession>
<proteinExistence type="predicted"/>
<sequence>MALDFSLTFLGTGTSVGVPVIGCDCNVCRSTDPKNKRTRSSVILQAGDQSILVDSGPDLREQALREDLRVVDAVLYTHAHMDHVVGFDELRAFCWARTEPLPLYATEECMSTLKTMFSWAFSPQNVFKGYIKPGERLIEGDFTIGALKVTPLPVEHASVKTIGFLFDYPGARRMAYLPDVKRIPEATLELIREVDVLILDALRPEVHPTHFSLGEALLTAEEVGARETWLTHLGHDNDHAALEKSLPKGVHVAWDGLRLPGIC</sequence>
<name>A0A934VRH7_9BACT</name>
<dbReference type="InterPro" id="IPR001279">
    <property type="entry name" value="Metallo-B-lactamas"/>
</dbReference>